<dbReference type="AlphaFoldDB" id="A0A4Z1P9L0"/>
<sequence length="115" mass="13418">MLTLRYAPLLFNHPSESSSTIQKLEFRDRYFTQNNCDRFFERLLLKSWVLHSCMLWIGKQWSNLLSKPTNSSKLSLKTIHVWLAEERFSGGKWELSEGYAKKTCVPSDGKKDEAS</sequence>
<dbReference type="EMBL" id="SNSC02000009">
    <property type="protein sequence ID" value="TID21386.1"/>
    <property type="molecule type" value="Genomic_DNA"/>
</dbReference>
<evidence type="ECO:0000313" key="1">
    <source>
        <dbReference type="EMBL" id="TID21386.1"/>
    </source>
</evidence>
<keyword evidence="2" id="KW-1185">Reference proteome</keyword>
<name>A0A4Z1P9L0_9PEZI</name>
<protein>
    <submittedName>
        <fullName evidence="1">Uncharacterized protein</fullName>
    </submittedName>
</protein>
<organism evidence="1 2">
    <name type="scientific">Venturia nashicola</name>
    <dbReference type="NCBI Taxonomy" id="86259"/>
    <lineage>
        <taxon>Eukaryota</taxon>
        <taxon>Fungi</taxon>
        <taxon>Dikarya</taxon>
        <taxon>Ascomycota</taxon>
        <taxon>Pezizomycotina</taxon>
        <taxon>Dothideomycetes</taxon>
        <taxon>Pleosporomycetidae</taxon>
        <taxon>Venturiales</taxon>
        <taxon>Venturiaceae</taxon>
        <taxon>Venturia</taxon>
    </lineage>
</organism>
<gene>
    <name evidence="1" type="ORF">E6O75_ATG04781</name>
</gene>
<dbReference type="Proteomes" id="UP000298493">
    <property type="component" value="Unassembled WGS sequence"/>
</dbReference>
<reference evidence="1 2" key="1">
    <citation type="submission" date="2019-04" db="EMBL/GenBank/DDBJ databases">
        <title>High contiguity whole genome sequence and gene annotation resource for two Venturia nashicola isolates.</title>
        <authorList>
            <person name="Prokchorchik M."/>
            <person name="Won K."/>
            <person name="Lee Y."/>
            <person name="Choi E.D."/>
            <person name="Segonzac C."/>
            <person name="Sohn K.H."/>
        </authorList>
    </citation>
    <scope>NUCLEOTIDE SEQUENCE [LARGE SCALE GENOMIC DNA]</scope>
    <source>
        <strain evidence="1 2">PRI2</strain>
    </source>
</reference>
<evidence type="ECO:0000313" key="2">
    <source>
        <dbReference type="Proteomes" id="UP000298493"/>
    </source>
</evidence>
<comment type="caution">
    <text evidence="1">The sequence shown here is derived from an EMBL/GenBank/DDBJ whole genome shotgun (WGS) entry which is preliminary data.</text>
</comment>
<accession>A0A4Z1P9L0</accession>
<proteinExistence type="predicted"/>